<dbReference type="AlphaFoldDB" id="A0A1H7BUZ3"/>
<protein>
    <recommendedName>
        <fullName evidence="3">DUF927 domain-containing protein</fullName>
    </recommendedName>
</protein>
<dbReference type="EMBL" id="FNZK01000018">
    <property type="protein sequence ID" value="SEJ81291.1"/>
    <property type="molecule type" value="Genomic_DNA"/>
</dbReference>
<proteinExistence type="predicted"/>
<evidence type="ECO:0008006" key="3">
    <source>
        <dbReference type="Google" id="ProtNLM"/>
    </source>
</evidence>
<name>A0A1H7BUZ3_9FIRM</name>
<dbReference type="STRING" id="84035.SAMN05660742_1183"/>
<sequence>MAEKEQKEKLKFELETNPYTCAKALEQIADIIAIKPDLYENPYEKPKEIKNEYVDIVDYSQENGLKLHFQSGGYGKRRTSMDYSLGHRVGEKFYETSKELCLWNDGDIQKLCNFKIELQEKQVHIYENLAEVDMIKFSVVGKAHSFIIESEKTDTILDMILKKYPQLCVNAAQKQNSKAYFREYIADLFSQKEVEKTTKMYHFDGWYLVDGAMQYLSASMPTCISETYIPYISKEDFVSVYQKGISFLTVARPIKNNDGEVDVVSTLQPILPLFLYVHLAHAAKLFQDAGRDLQFVLACIGESGSLKTSVAKTLVLPFMNDEYLNFQSTPRAIELYRKKAKNKVMLLDDIYSSQDRGAIEKFENVLRCFGDGVGRSKSDATFNQLESISVLGGCVITAEQDLGSQQSSALRYVTTKVNRDSFDSNILLEYQKNSRIAKRDKENSWMQMYFGAWIRYLEANYLDSVAFITAFEEPLLKIKFKRAERNFQLLATVAKLVMNFGLEVGALSKDEVESTYQVWREVLIAVAMYNQETAVIAEPYQIWLQYLEQGIASGVITIAETRKKYEQSGSQQYFGYYDKERYMFDPDKIFIGVKTAIQLAGKTLLSDSTGIYKKLFELGLIEGYIAQRSGHGAIRNRYFKRVKMNGSMMSVLVVNISKLKQTLEDFYK</sequence>
<dbReference type="Proteomes" id="UP000199662">
    <property type="component" value="Unassembled WGS sequence"/>
</dbReference>
<accession>A0A1H7BUZ3</accession>
<reference evidence="1 2" key="1">
    <citation type="submission" date="2016-10" db="EMBL/GenBank/DDBJ databases">
        <authorList>
            <person name="de Groot N.N."/>
        </authorList>
    </citation>
    <scope>NUCLEOTIDE SEQUENCE [LARGE SCALE GENOMIC DNA]</scope>
    <source>
        <strain evidence="1 2">DSM 2179</strain>
    </source>
</reference>
<gene>
    <name evidence="1" type="ORF">SAMN05660742_1183</name>
</gene>
<organism evidence="1 2">
    <name type="scientific">Propionispira arboris</name>
    <dbReference type="NCBI Taxonomy" id="84035"/>
    <lineage>
        <taxon>Bacteria</taxon>
        <taxon>Bacillati</taxon>
        <taxon>Bacillota</taxon>
        <taxon>Negativicutes</taxon>
        <taxon>Selenomonadales</taxon>
        <taxon>Selenomonadaceae</taxon>
        <taxon>Propionispira</taxon>
    </lineage>
</organism>
<evidence type="ECO:0000313" key="2">
    <source>
        <dbReference type="Proteomes" id="UP000199662"/>
    </source>
</evidence>
<evidence type="ECO:0000313" key="1">
    <source>
        <dbReference type="EMBL" id="SEJ81291.1"/>
    </source>
</evidence>
<dbReference type="RefSeq" id="WP_091833795.1">
    <property type="nucleotide sequence ID" value="NZ_FNZK01000018.1"/>
</dbReference>
<keyword evidence="2" id="KW-1185">Reference proteome</keyword>